<sequence length="614" mass="71663">MTRINQQQHGKLSRKKTQVSNSNPLENNNNSIRRLSIRDIFPTNRESHRRRSRQNEKEVICRAEENGTQSRKRLGVGEKKSRTTKSLRRMKASPTETEDLAPKLVWWKRTTIKIKFFELANSSKSLNSRKSAENHSGASGLCRKMCRYPKRSNDKRRRDVAMLPGASRSGAREPELIRFGTPKRAAAHTGHCSPQHCRRLRRRGGGSGARFRRPCRLPDTRRRRGQLRAGRGVSPTTQAHSERRVFGPRKHIFWFSWADVRTSLDMLIDFLRDNRKLIRRFGTNCQSLDSKFCVLVLLRHKQPCATESRLKWTPLSFLMRNPLFFMFKHLLNLKNVSTSKRNQAFDIILKRHRVCWKLIVTRKPMALDGLSGSRKASCFPRCRFFQKLSLRQFNLSQLVFKEKFVTRTFVPFNNCGHLDWTRGLIHRFHSRKVNLQLEVDTNRRVITTKPADRFPRHARCEASAKIFTFQRLTPRLTKIIANHGDYYAKTCSVRVPTHYPIAGCRRRERTRESGLEKPIKFFWFIADATSTNHSYAFFYLLHQQSDSQGRPATIRNRSETLTAKTAAESRPNFRRYDKRPLFRRTLPPGTMMGVLCFPVGKHGTIFFTIPVMRI</sequence>
<dbReference type="AlphaFoldDB" id="A0A6H5H388"/>
<proteinExistence type="predicted"/>
<evidence type="ECO:0000313" key="2">
    <source>
        <dbReference type="EMBL" id="CAB0011733.1"/>
    </source>
</evidence>
<feature type="compositionally biased region" description="Basic and acidic residues" evidence="1">
    <location>
        <begin position="53"/>
        <end position="65"/>
    </location>
</feature>
<keyword evidence="3" id="KW-1185">Reference proteome</keyword>
<feature type="compositionally biased region" description="Basic residues" evidence="1">
    <location>
        <begin position="82"/>
        <end position="91"/>
    </location>
</feature>
<feature type="compositionally biased region" description="Low complexity" evidence="1">
    <location>
        <begin position="20"/>
        <end position="30"/>
    </location>
</feature>
<evidence type="ECO:0000256" key="1">
    <source>
        <dbReference type="SAM" id="MobiDB-lite"/>
    </source>
</evidence>
<protein>
    <submittedName>
        <fullName evidence="2">Uncharacterized protein</fullName>
    </submittedName>
</protein>
<feature type="region of interest" description="Disordered" evidence="1">
    <location>
        <begin position="1"/>
        <end position="95"/>
    </location>
</feature>
<dbReference type="EMBL" id="CADCXU010024263">
    <property type="protein sequence ID" value="CAB0011733.1"/>
    <property type="molecule type" value="Genomic_DNA"/>
</dbReference>
<reference evidence="2 3" key="1">
    <citation type="submission" date="2020-02" db="EMBL/GenBank/DDBJ databases">
        <authorList>
            <person name="Ferguson B K."/>
        </authorList>
    </citation>
    <scope>NUCLEOTIDE SEQUENCE [LARGE SCALE GENOMIC DNA]</scope>
</reference>
<accession>A0A6H5H388</accession>
<name>A0A6H5H388_9HEMI</name>
<gene>
    <name evidence="2" type="ORF">NTEN_LOCUS16631</name>
</gene>
<evidence type="ECO:0000313" key="3">
    <source>
        <dbReference type="Proteomes" id="UP000479000"/>
    </source>
</evidence>
<feature type="compositionally biased region" description="Basic residues" evidence="1">
    <location>
        <begin position="196"/>
        <end position="214"/>
    </location>
</feature>
<feature type="compositionally biased region" description="Polar residues" evidence="1">
    <location>
        <begin position="1"/>
        <end position="10"/>
    </location>
</feature>
<feature type="region of interest" description="Disordered" evidence="1">
    <location>
        <begin position="144"/>
        <end position="214"/>
    </location>
</feature>
<organism evidence="2 3">
    <name type="scientific">Nesidiocoris tenuis</name>
    <dbReference type="NCBI Taxonomy" id="355587"/>
    <lineage>
        <taxon>Eukaryota</taxon>
        <taxon>Metazoa</taxon>
        <taxon>Ecdysozoa</taxon>
        <taxon>Arthropoda</taxon>
        <taxon>Hexapoda</taxon>
        <taxon>Insecta</taxon>
        <taxon>Pterygota</taxon>
        <taxon>Neoptera</taxon>
        <taxon>Paraneoptera</taxon>
        <taxon>Hemiptera</taxon>
        <taxon>Heteroptera</taxon>
        <taxon>Panheteroptera</taxon>
        <taxon>Cimicomorpha</taxon>
        <taxon>Miridae</taxon>
        <taxon>Dicyphina</taxon>
        <taxon>Nesidiocoris</taxon>
    </lineage>
</organism>
<dbReference type="Proteomes" id="UP000479000">
    <property type="component" value="Unassembled WGS sequence"/>
</dbReference>
<feature type="compositionally biased region" description="Basic residues" evidence="1">
    <location>
        <begin position="144"/>
        <end position="155"/>
    </location>
</feature>